<feature type="chain" id="PRO_5035927015" evidence="1">
    <location>
        <begin position="25"/>
        <end position="60"/>
    </location>
</feature>
<sequence length="60" mass="6594">MVSDNENLLMVVLVLESWIQLTLQAASSRWGGLALHGWVVRSVAEIKERDVGISKGQKSS</sequence>
<dbReference type="Proteomes" id="UP000811609">
    <property type="component" value="Chromosome 13"/>
</dbReference>
<feature type="signal peptide" evidence="1">
    <location>
        <begin position="1"/>
        <end position="24"/>
    </location>
</feature>
<keyword evidence="3" id="KW-1185">Reference proteome</keyword>
<evidence type="ECO:0000313" key="3">
    <source>
        <dbReference type="Proteomes" id="UP000811609"/>
    </source>
</evidence>
<name>A0A8T1NMR4_CARIL</name>
<evidence type="ECO:0000313" key="2">
    <source>
        <dbReference type="EMBL" id="KAG6631218.1"/>
    </source>
</evidence>
<reference evidence="2" key="1">
    <citation type="submission" date="2020-12" db="EMBL/GenBank/DDBJ databases">
        <title>WGS assembly of Carya illinoinensis cv. Pawnee.</title>
        <authorList>
            <person name="Platts A."/>
            <person name="Shu S."/>
            <person name="Wright S."/>
            <person name="Barry K."/>
            <person name="Edger P."/>
            <person name="Pires J.C."/>
            <person name="Schmutz J."/>
        </authorList>
    </citation>
    <scope>NUCLEOTIDE SEQUENCE</scope>
    <source>
        <tissue evidence="2">Leaf</tissue>
    </source>
</reference>
<gene>
    <name evidence="2" type="ORF">CIPAW_13G076000</name>
</gene>
<proteinExistence type="predicted"/>
<evidence type="ECO:0000256" key="1">
    <source>
        <dbReference type="SAM" id="SignalP"/>
    </source>
</evidence>
<organism evidence="2 3">
    <name type="scientific">Carya illinoinensis</name>
    <name type="common">Pecan</name>
    <dbReference type="NCBI Taxonomy" id="32201"/>
    <lineage>
        <taxon>Eukaryota</taxon>
        <taxon>Viridiplantae</taxon>
        <taxon>Streptophyta</taxon>
        <taxon>Embryophyta</taxon>
        <taxon>Tracheophyta</taxon>
        <taxon>Spermatophyta</taxon>
        <taxon>Magnoliopsida</taxon>
        <taxon>eudicotyledons</taxon>
        <taxon>Gunneridae</taxon>
        <taxon>Pentapetalae</taxon>
        <taxon>rosids</taxon>
        <taxon>fabids</taxon>
        <taxon>Fagales</taxon>
        <taxon>Juglandaceae</taxon>
        <taxon>Carya</taxon>
    </lineage>
</organism>
<dbReference type="AlphaFoldDB" id="A0A8T1NMR4"/>
<keyword evidence="1" id="KW-0732">Signal</keyword>
<dbReference type="EMBL" id="CM031821">
    <property type="protein sequence ID" value="KAG6631218.1"/>
    <property type="molecule type" value="Genomic_DNA"/>
</dbReference>
<protein>
    <submittedName>
        <fullName evidence="2">Uncharacterized protein</fullName>
    </submittedName>
</protein>
<comment type="caution">
    <text evidence="2">The sequence shown here is derived from an EMBL/GenBank/DDBJ whole genome shotgun (WGS) entry which is preliminary data.</text>
</comment>
<accession>A0A8T1NMR4</accession>